<feature type="transmembrane region" description="Helical" evidence="10">
    <location>
        <begin position="182"/>
        <end position="202"/>
    </location>
</feature>
<evidence type="ECO:0000256" key="9">
    <source>
        <dbReference type="ARBA" id="ARBA00023316"/>
    </source>
</evidence>
<dbReference type="EMBL" id="JAMRDG010000002">
    <property type="protein sequence ID" value="KAJ3685956.1"/>
    <property type="molecule type" value="Genomic_DNA"/>
</dbReference>
<evidence type="ECO:0000256" key="4">
    <source>
        <dbReference type="ARBA" id="ARBA00022679"/>
    </source>
</evidence>
<keyword evidence="9" id="KW-0961">Cell wall biogenesis/degradation</keyword>
<keyword evidence="7 10" id="KW-0472">Membrane</keyword>
<dbReference type="SUPFAM" id="SSF53756">
    <property type="entry name" value="UDP-Glycosyltransferase/glycogen phosphorylase"/>
    <property type="match status" value="1"/>
</dbReference>
<evidence type="ECO:0000313" key="14">
    <source>
        <dbReference type="Proteomes" id="UP001210211"/>
    </source>
</evidence>
<evidence type="ECO:0000256" key="7">
    <source>
        <dbReference type="ARBA" id="ARBA00023136"/>
    </source>
</evidence>
<dbReference type="CDD" id="cd03785">
    <property type="entry name" value="GT28_MurG"/>
    <property type="match status" value="1"/>
</dbReference>
<dbReference type="Pfam" id="PF04101">
    <property type="entry name" value="Glyco_tran_28_C"/>
    <property type="match status" value="1"/>
</dbReference>
<feature type="domain" description="Glycosyltransferase family 28 N-terminal" evidence="11">
    <location>
        <begin position="99"/>
        <end position="224"/>
    </location>
</feature>
<comment type="caution">
    <text evidence="13">The sequence shown here is derived from an EMBL/GenBank/DDBJ whole genome shotgun (WGS) entry which is preliminary data.</text>
</comment>
<dbReference type="AlphaFoldDB" id="A0AAD5Z3H7"/>
<gene>
    <name evidence="13" type="ORF">LUZ61_015120</name>
</gene>
<accession>A0AAD5Z3H7</accession>
<evidence type="ECO:0000256" key="3">
    <source>
        <dbReference type="ARBA" id="ARBA00022676"/>
    </source>
</evidence>
<name>A0AAD5Z3H7_9POAL</name>
<feature type="domain" description="Glycosyl transferase family 28 C-terminal" evidence="12">
    <location>
        <begin position="277"/>
        <end position="432"/>
    </location>
</feature>
<dbReference type="HAMAP" id="MF_00033">
    <property type="entry name" value="MurG"/>
    <property type="match status" value="1"/>
</dbReference>
<proteinExistence type="inferred from homology"/>
<dbReference type="Proteomes" id="UP001210211">
    <property type="component" value="Unassembled WGS sequence"/>
</dbReference>
<evidence type="ECO:0000256" key="2">
    <source>
        <dbReference type="ARBA" id="ARBA00022618"/>
    </source>
</evidence>
<dbReference type="Pfam" id="PF03033">
    <property type="entry name" value="Glyco_transf_28"/>
    <property type="match status" value="1"/>
</dbReference>
<dbReference type="GO" id="GO:0050511">
    <property type="term" value="F:undecaprenyldiphospho-muramoylpentapeptide beta-N-acetylglucosaminyltransferase activity"/>
    <property type="evidence" value="ECO:0007669"/>
    <property type="project" value="InterPro"/>
</dbReference>
<protein>
    <submittedName>
        <fullName evidence="13">Uncharacterized protein</fullName>
    </submittedName>
</protein>
<feature type="transmembrane region" description="Helical" evidence="10">
    <location>
        <begin position="151"/>
        <end position="170"/>
    </location>
</feature>
<keyword evidence="3" id="KW-0328">Glycosyltransferase</keyword>
<keyword evidence="4" id="KW-0808">Transferase</keyword>
<dbReference type="GO" id="GO:0008360">
    <property type="term" value="P:regulation of cell shape"/>
    <property type="evidence" value="ECO:0007669"/>
    <property type="project" value="UniProtKB-KW"/>
</dbReference>
<dbReference type="InterPro" id="IPR007235">
    <property type="entry name" value="Glyco_trans_28_C"/>
</dbReference>
<keyword evidence="2" id="KW-0132">Cell division</keyword>
<evidence type="ECO:0000256" key="6">
    <source>
        <dbReference type="ARBA" id="ARBA00022984"/>
    </source>
</evidence>
<sequence length="456" mass="49130">MHPSSISSVSPFVITTMAIITHLSLHLSLPPSLHRRSLLSPSPSLTSQRRRTSLLPLCSNQDSPTSSSDITIIVPPSTNSSPTSPPLRVAFSGTDNGSHIYSSIAIADSLSLLHPNPQFLFLSTPSPSLSSTSIPSAGYSISPISNPFPSFFLLLPIALLHSTVSCLFLLSKFKPHVFVGTGGYLSLPAGIAAFILGIKVVVQEQNSSPGIESRVLGSFAERVFLGFNGCVKYFQKEKCMVYGNPVRVSLKKYTSKAAARLHFFPSSIKKGEGETQVILVLGGPTGASAVNYTVLNMYADMLTEHKNRYIIWQTGPDRFAEMESLVRRHKRLLLTPFLHEMDLAYAAADVVVSRAGAMTCTEILATGKPSILVPLSTSPNDHQTKNAYIMAEVAGSKVLTEDELDSSSLETAIDEILGNDKLREEMSEKALSVAKPHASMDIAQCILSLLNVSAAK</sequence>
<feature type="transmembrane region" description="Helical" evidence="10">
    <location>
        <begin position="12"/>
        <end position="29"/>
    </location>
</feature>
<dbReference type="InterPro" id="IPR006009">
    <property type="entry name" value="GlcNAc_MurG"/>
</dbReference>
<evidence type="ECO:0000256" key="10">
    <source>
        <dbReference type="SAM" id="Phobius"/>
    </source>
</evidence>
<reference evidence="13 14" key="1">
    <citation type="journal article" date="2022" name="Cell">
        <title>Repeat-based holocentromeres influence genome architecture and karyotype evolution.</title>
        <authorList>
            <person name="Hofstatter P.G."/>
            <person name="Thangavel G."/>
            <person name="Lux T."/>
            <person name="Neumann P."/>
            <person name="Vondrak T."/>
            <person name="Novak P."/>
            <person name="Zhang M."/>
            <person name="Costa L."/>
            <person name="Castellani M."/>
            <person name="Scott A."/>
            <person name="Toegelov H."/>
            <person name="Fuchs J."/>
            <person name="Mata-Sucre Y."/>
            <person name="Dias Y."/>
            <person name="Vanzela A.L.L."/>
            <person name="Huettel B."/>
            <person name="Almeida C.C.S."/>
            <person name="Simkova H."/>
            <person name="Souza G."/>
            <person name="Pedrosa-Harand A."/>
            <person name="Macas J."/>
            <person name="Mayer K.F.X."/>
            <person name="Houben A."/>
            <person name="Marques A."/>
        </authorList>
    </citation>
    <scope>NUCLEOTIDE SEQUENCE [LARGE SCALE GENOMIC DNA]</scope>
    <source>
        <strain evidence="13">RhyTen1mFocal</strain>
    </source>
</reference>
<keyword evidence="10" id="KW-0812">Transmembrane</keyword>
<organism evidence="13 14">
    <name type="scientific">Rhynchospora tenuis</name>
    <dbReference type="NCBI Taxonomy" id="198213"/>
    <lineage>
        <taxon>Eukaryota</taxon>
        <taxon>Viridiplantae</taxon>
        <taxon>Streptophyta</taxon>
        <taxon>Embryophyta</taxon>
        <taxon>Tracheophyta</taxon>
        <taxon>Spermatophyta</taxon>
        <taxon>Magnoliopsida</taxon>
        <taxon>Liliopsida</taxon>
        <taxon>Poales</taxon>
        <taxon>Cyperaceae</taxon>
        <taxon>Cyperoideae</taxon>
        <taxon>Rhynchosporeae</taxon>
        <taxon>Rhynchospora</taxon>
    </lineage>
</organism>
<keyword evidence="6" id="KW-0573">Peptidoglycan synthesis</keyword>
<dbReference type="PANTHER" id="PTHR21015:SF22">
    <property type="entry name" value="GLYCOSYLTRANSFERASE"/>
    <property type="match status" value="1"/>
</dbReference>
<dbReference type="GO" id="GO:0005975">
    <property type="term" value="P:carbohydrate metabolic process"/>
    <property type="evidence" value="ECO:0007669"/>
    <property type="project" value="InterPro"/>
</dbReference>
<evidence type="ECO:0000259" key="12">
    <source>
        <dbReference type="Pfam" id="PF04101"/>
    </source>
</evidence>
<evidence type="ECO:0000256" key="8">
    <source>
        <dbReference type="ARBA" id="ARBA00023306"/>
    </source>
</evidence>
<keyword evidence="5" id="KW-0133">Cell shape</keyword>
<evidence type="ECO:0000256" key="5">
    <source>
        <dbReference type="ARBA" id="ARBA00022960"/>
    </source>
</evidence>
<dbReference type="PANTHER" id="PTHR21015">
    <property type="entry name" value="UDP-N-ACETYLGLUCOSAMINE--N-ACETYLMURAMYL-(PENTAPEPTIDE) PYROPHOSPHORYL-UNDECAPRENOL N-ACETYLGLUCOSAMINE TRANSFERASE 1"/>
    <property type="match status" value="1"/>
</dbReference>
<evidence type="ECO:0000256" key="1">
    <source>
        <dbReference type="ARBA" id="ARBA00022475"/>
    </source>
</evidence>
<keyword evidence="1" id="KW-1003">Cell membrane</keyword>
<dbReference type="InterPro" id="IPR004276">
    <property type="entry name" value="GlycoTrans_28_N"/>
</dbReference>
<dbReference type="GO" id="GO:0051301">
    <property type="term" value="P:cell division"/>
    <property type="evidence" value="ECO:0007669"/>
    <property type="project" value="UniProtKB-KW"/>
</dbReference>
<keyword evidence="14" id="KW-1185">Reference proteome</keyword>
<dbReference type="GO" id="GO:0071555">
    <property type="term" value="P:cell wall organization"/>
    <property type="evidence" value="ECO:0007669"/>
    <property type="project" value="UniProtKB-KW"/>
</dbReference>
<keyword evidence="10" id="KW-1133">Transmembrane helix</keyword>
<keyword evidence="8" id="KW-0131">Cell cycle</keyword>
<evidence type="ECO:0000313" key="13">
    <source>
        <dbReference type="EMBL" id="KAJ3685956.1"/>
    </source>
</evidence>
<evidence type="ECO:0000259" key="11">
    <source>
        <dbReference type="Pfam" id="PF03033"/>
    </source>
</evidence>
<dbReference type="Gene3D" id="3.40.50.2000">
    <property type="entry name" value="Glycogen Phosphorylase B"/>
    <property type="match status" value="2"/>
</dbReference>